<gene>
    <name evidence="2" type="ORF">MMF94_14500</name>
</gene>
<comment type="caution">
    <text evidence="2">The sequence shown here is derived from an EMBL/GenBank/DDBJ whole genome shotgun (WGS) entry which is preliminary data.</text>
</comment>
<evidence type="ECO:0000313" key="3">
    <source>
        <dbReference type="Proteomes" id="UP001299970"/>
    </source>
</evidence>
<dbReference type="Proteomes" id="UP001299970">
    <property type="component" value="Unassembled WGS sequence"/>
</dbReference>
<accession>A0ABS9TF03</accession>
<keyword evidence="3" id="KW-1185">Reference proteome</keyword>
<name>A0ABS9TF03_9PSEU</name>
<dbReference type="RefSeq" id="WP_241036923.1">
    <property type="nucleotide sequence ID" value="NZ_BAAAJF010000036.1"/>
</dbReference>
<organism evidence="2 3">
    <name type="scientific">Pseudonocardia alaniniphila</name>
    <dbReference type="NCBI Taxonomy" id="75291"/>
    <lineage>
        <taxon>Bacteria</taxon>
        <taxon>Bacillati</taxon>
        <taxon>Actinomycetota</taxon>
        <taxon>Actinomycetes</taxon>
        <taxon>Pseudonocardiales</taxon>
        <taxon>Pseudonocardiaceae</taxon>
        <taxon>Pseudonocardia</taxon>
    </lineage>
</organism>
<reference evidence="2 3" key="1">
    <citation type="submission" date="2022-03" db="EMBL/GenBank/DDBJ databases">
        <title>Pseudonocardia alaer sp. nov., a novel actinomycete isolated from reed forest soil.</title>
        <authorList>
            <person name="Wang L."/>
        </authorList>
    </citation>
    <scope>NUCLEOTIDE SEQUENCE [LARGE SCALE GENOMIC DNA]</scope>
    <source>
        <strain evidence="2 3">Y-16303</strain>
    </source>
</reference>
<protein>
    <submittedName>
        <fullName evidence="2">Uncharacterized protein</fullName>
    </submittedName>
</protein>
<evidence type="ECO:0000256" key="1">
    <source>
        <dbReference type="SAM" id="MobiDB-lite"/>
    </source>
</evidence>
<dbReference type="EMBL" id="JAKXMK010000011">
    <property type="protein sequence ID" value="MCH6166896.1"/>
    <property type="molecule type" value="Genomic_DNA"/>
</dbReference>
<evidence type="ECO:0000313" key="2">
    <source>
        <dbReference type="EMBL" id="MCH6166896.1"/>
    </source>
</evidence>
<sequence length="50" mass="5304">MAGLLEGHPFTRPGAANSAGRPDLARLDAIPRFVVEVVLATFATLDQLID</sequence>
<feature type="region of interest" description="Disordered" evidence="1">
    <location>
        <begin position="1"/>
        <end position="21"/>
    </location>
</feature>
<proteinExistence type="predicted"/>